<dbReference type="CDD" id="cd12247">
    <property type="entry name" value="RRM2_U1A_like"/>
    <property type="match status" value="1"/>
</dbReference>
<dbReference type="InterPro" id="IPR012677">
    <property type="entry name" value="Nucleotide-bd_a/b_plait_sf"/>
</dbReference>
<dbReference type="EnsemblMetazoa" id="OVOC4331.1">
    <property type="protein sequence ID" value="OVOC4331.1"/>
    <property type="gene ID" value="WBGene00241140"/>
</dbReference>
<dbReference type="GO" id="GO:0030532">
    <property type="term" value="C:small nuclear ribonucleoprotein complex"/>
    <property type="evidence" value="ECO:0007669"/>
    <property type="project" value="UniProtKB-ARBA"/>
</dbReference>
<dbReference type="PANTHER" id="PTHR14021:SF15">
    <property type="entry name" value="IRON-SULFUR CLUSTER CO-CHAPERONE PROTEIN HSCB"/>
    <property type="match status" value="1"/>
</dbReference>
<evidence type="ECO:0000313" key="16">
    <source>
        <dbReference type="EnsemblMetazoa" id="OVOC4331.1"/>
    </source>
</evidence>
<evidence type="ECO:0000259" key="14">
    <source>
        <dbReference type="PROSITE" id="PS50076"/>
    </source>
</evidence>
<organism evidence="16 17">
    <name type="scientific">Onchocerca volvulus</name>
    <dbReference type="NCBI Taxonomy" id="6282"/>
    <lineage>
        <taxon>Eukaryota</taxon>
        <taxon>Metazoa</taxon>
        <taxon>Ecdysozoa</taxon>
        <taxon>Nematoda</taxon>
        <taxon>Chromadorea</taxon>
        <taxon>Rhabditida</taxon>
        <taxon>Spirurina</taxon>
        <taxon>Spiruromorpha</taxon>
        <taxon>Filarioidea</taxon>
        <taxon>Onchocercidae</taxon>
        <taxon>Onchocerca</taxon>
    </lineage>
</organism>
<dbReference type="AlphaFoldDB" id="A0A8R1XV60"/>
<dbReference type="HAMAP" id="MF_00682">
    <property type="entry name" value="HscB"/>
    <property type="match status" value="1"/>
</dbReference>
<evidence type="ECO:0000256" key="4">
    <source>
        <dbReference type="ARBA" id="ARBA00022664"/>
    </source>
</evidence>
<dbReference type="OMA" id="CKDAVEC"/>
<dbReference type="InterPro" id="IPR004640">
    <property type="entry name" value="HscB"/>
</dbReference>
<dbReference type="CDD" id="cd06257">
    <property type="entry name" value="DnaJ"/>
    <property type="match status" value="1"/>
</dbReference>
<evidence type="ECO:0000256" key="13">
    <source>
        <dbReference type="SAM" id="MobiDB-lite"/>
    </source>
</evidence>
<dbReference type="SMART" id="SM00360">
    <property type="entry name" value="RRM"/>
    <property type="match status" value="2"/>
</dbReference>
<evidence type="ECO:0000256" key="6">
    <source>
        <dbReference type="ARBA" id="ARBA00022737"/>
    </source>
</evidence>
<keyword evidence="7 12" id="KW-0694">RNA-binding</keyword>
<dbReference type="GO" id="GO:0005739">
    <property type="term" value="C:mitochondrion"/>
    <property type="evidence" value="ECO:0007669"/>
    <property type="project" value="TreeGrafter"/>
</dbReference>
<feature type="region of interest" description="Disordered" evidence="13">
    <location>
        <begin position="169"/>
        <end position="205"/>
    </location>
</feature>
<evidence type="ECO:0000256" key="5">
    <source>
        <dbReference type="ARBA" id="ARBA00022728"/>
    </source>
</evidence>
<dbReference type="InterPro" id="IPR001623">
    <property type="entry name" value="DnaJ_domain"/>
</dbReference>
<dbReference type="Gene3D" id="1.20.1280.20">
    <property type="entry name" value="HscB, C-terminal domain"/>
    <property type="match status" value="1"/>
</dbReference>
<dbReference type="EMBL" id="CMVM020000129">
    <property type="status" value="NOT_ANNOTATED_CDS"/>
    <property type="molecule type" value="Genomic_DNA"/>
</dbReference>
<keyword evidence="9" id="KW-0508">mRNA splicing</keyword>
<keyword evidence="10" id="KW-0539">Nucleus</keyword>
<dbReference type="SUPFAM" id="SSF54928">
    <property type="entry name" value="RNA-binding domain, RBD"/>
    <property type="match status" value="1"/>
</dbReference>
<dbReference type="Gene3D" id="1.10.287.110">
    <property type="entry name" value="DnaJ domain"/>
    <property type="match status" value="1"/>
</dbReference>
<dbReference type="GO" id="GO:0008380">
    <property type="term" value="P:RNA splicing"/>
    <property type="evidence" value="ECO:0007669"/>
    <property type="project" value="UniProtKB-KW"/>
</dbReference>
<dbReference type="Proteomes" id="UP000024404">
    <property type="component" value="Unassembled WGS sequence"/>
</dbReference>
<feature type="domain" description="RRM" evidence="15">
    <location>
        <begin position="210"/>
        <end position="284"/>
    </location>
</feature>
<feature type="compositionally biased region" description="Basic and acidic residues" evidence="13">
    <location>
        <begin position="182"/>
        <end position="203"/>
    </location>
</feature>
<dbReference type="PANTHER" id="PTHR14021">
    <property type="entry name" value="IRON-SULFUR CLUSTER CO-CHAPERONE PROTEIN HSCB"/>
    <property type="match status" value="1"/>
</dbReference>
<sequence>MFYQFFGVIRFLPGSDYGSLGSYLENEEKRAYFFEIIVIWLVSDLFAMDVKPNHTIYINNLNEKTKKEELKKALYAIFSQFGQIIDIMAFKTLKMRGQAHVIFKEISSATNALRAMQGFPFYDKPMLIKSGTPEYLNSLQRIQFAREDSDVIAKAKGTYIDRPKKHLLAKQSAGEKRKKSGHVKESKKMRMDKAPTGKTEVPEKANPPNKILFCTNLPEETTEQMLSLLFNPYPGLKDIRRIPNRPDIAFVEFETEAEATSARAGLNNFKITPSQSIKIRKECARALDCWKCHKAIDCLKEKFFCPMCSAIQPTEDKNYFDYLGLLPDFDVDLSLLKINFLKLQSVVHPDKFSKCSQEEKKISENCSRYLNEAYKTLIEPLERAKYLLTLKGESLDNEDVIDSTDFLVEMMELNELVVTNNDPKELKILLNEVETKINMLGKEFKNSIETNELRKAKEAVLKLTFYYRLKASLSSKIADNE</sequence>
<accession>A0A8R1XV60</accession>
<dbReference type="Pfam" id="PF07743">
    <property type="entry name" value="HSCB_C"/>
    <property type="match status" value="1"/>
</dbReference>
<evidence type="ECO:0000256" key="1">
    <source>
        <dbReference type="ARBA" id="ARBA00004123"/>
    </source>
</evidence>
<dbReference type="InterPro" id="IPR036386">
    <property type="entry name" value="HscB_C_sf"/>
</dbReference>
<evidence type="ECO:0000256" key="7">
    <source>
        <dbReference type="ARBA" id="ARBA00022884"/>
    </source>
</evidence>
<dbReference type="SUPFAM" id="SSF47144">
    <property type="entry name" value="HSC20 (HSCB), C-terminal oligomerisation domain"/>
    <property type="match status" value="1"/>
</dbReference>
<keyword evidence="4" id="KW-0507">mRNA processing</keyword>
<dbReference type="Gene3D" id="3.30.70.330">
    <property type="match status" value="2"/>
</dbReference>
<keyword evidence="5" id="KW-0747">Spliceosome</keyword>
<dbReference type="InterPro" id="IPR009073">
    <property type="entry name" value="HscB_oligo_C"/>
</dbReference>
<dbReference type="FunFam" id="3.30.70.330:FF:000029">
    <property type="entry name" value="U2 small nuclear ribonucleoprotein B"/>
    <property type="match status" value="1"/>
</dbReference>
<proteinExistence type="inferred from homology"/>
<name>A0A8R1XV60_ONCVO</name>
<feature type="domain" description="J" evidence="14">
    <location>
        <begin position="318"/>
        <end position="390"/>
    </location>
</feature>
<evidence type="ECO:0000256" key="2">
    <source>
        <dbReference type="ARBA" id="ARBA00007243"/>
    </source>
</evidence>
<dbReference type="GO" id="GO:0003723">
    <property type="term" value="F:RNA binding"/>
    <property type="evidence" value="ECO:0007669"/>
    <property type="project" value="UniProtKB-UniRule"/>
</dbReference>
<dbReference type="PROSITE" id="PS50076">
    <property type="entry name" value="DNAJ_2"/>
    <property type="match status" value="1"/>
</dbReference>
<dbReference type="SUPFAM" id="SSF46565">
    <property type="entry name" value="Chaperone J-domain"/>
    <property type="match status" value="1"/>
</dbReference>
<evidence type="ECO:0000259" key="15">
    <source>
        <dbReference type="PROSITE" id="PS50102"/>
    </source>
</evidence>
<dbReference type="GO" id="GO:0005681">
    <property type="term" value="C:spliceosomal complex"/>
    <property type="evidence" value="ECO:0007669"/>
    <property type="project" value="UniProtKB-KW"/>
</dbReference>
<dbReference type="GO" id="GO:0006397">
    <property type="term" value="P:mRNA processing"/>
    <property type="evidence" value="ECO:0007669"/>
    <property type="project" value="UniProtKB-KW"/>
</dbReference>
<evidence type="ECO:0000256" key="9">
    <source>
        <dbReference type="ARBA" id="ARBA00023187"/>
    </source>
</evidence>
<dbReference type="FunFam" id="3.30.70.330:FF:000039">
    <property type="entry name" value="U1 small nuclear ribonucleoprotein A"/>
    <property type="match status" value="1"/>
</dbReference>
<dbReference type="PROSITE" id="PS50102">
    <property type="entry name" value="RRM"/>
    <property type="match status" value="2"/>
</dbReference>
<dbReference type="NCBIfam" id="TIGR00714">
    <property type="entry name" value="hscB"/>
    <property type="match status" value="1"/>
</dbReference>
<dbReference type="GO" id="GO:0051087">
    <property type="term" value="F:protein-folding chaperone binding"/>
    <property type="evidence" value="ECO:0007669"/>
    <property type="project" value="InterPro"/>
</dbReference>
<evidence type="ECO:0000313" key="17">
    <source>
        <dbReference type="Proteomes" id="UP000024404"/>
    </source>
</evidence>
<dbReference type="GO" id="GO:0051259">
    <property type="term" value="P:protein complex oligomerization"/>
    <property type="evidence" value="ECO:0007669"/>
    <property type="project" value="InterPro"/>
</dbReference>
<dbReference type="InterPro" id="IPR036869">
    <property type="entry name" value="J_dom_sf"/>
</dbReference>
<keyword evidence="6" id="KW-0677">Repeat</keyword>
<dbReference type="GO" id="GO:0001671">
    <property type="term" value="F:ATPase activator activity"/>
    <property type="evidence" value="ECO:0007669"/>
    <property type="project" value="InterPro"/>
</dbReference>
<dbReference type="Pfam" id="PF00076">
    <property type="entry name" value="RRM_1"/>
    <property type="match status" value="2"/>
</dbReference>
<dbReference type="InterPro" id="IPR035979">
    <property type="entry name" value="RBD_domain_sf"/>
</dbReference>
<keyword evidence="11" id="KW-0687">Ribonucleoprotein</keyword>
<comment type="similarity">
    <text evidence="3">Belongs to the HscB family.</text>
</comment>
<keyword evidence="17" id="KW-1185">Reference proteome</keyword>
<evidence type="ECO:0000256" key="12">
    <source>
        <dbReference type="PROSITE-ProRule" id="PRU00176"/>
    </source>
</evidence>
<dbReference type="SMART" id="SM00271">
    <property type="entry name" value="DnaJ"/>
    <property type="match status" value="1"/>
</dbReference>
<evidence type="ECO:0000256" key="11">
    <source>
        <dbReference type="ARBA" id="ARBA00023274"/>
    </source>
</evidence>
<comment type="similarity">
    <text evidence="2">Belongs to the RRM U1 A/B'' family.</text>
</comment>
<reference evidence="17" key="1">
    <citation type="submission" date="2013-10" db="EMBL/GenBank/DDBJ databases">
        <title>Genome sequencing of Onchocerca volvulus.</title>
        <authorList>
            <person name="Cotton J."/>
            <person name="Tsai J."/>
            <person name="Stanley E."/>
            <person name="Tracey A."/>
            <person name="Holroyd N."/>
            <person name="Lustigman S."/>
            <person name="Berriman M."/>
        </authorList>
    </citation>
    <scope>NUCLEOTIDE SEQUENCE</scope>
</reference>
<feature type="domain" description="RRM" evidence="15">
    <location>
        <begin position="54"/>
        <end position="133"/>
    </location>
</feature>
<dbReference type="InterPro" id="IPR000504">
    <property type="entry name" value="RRM_dom"/>
</dbReference>
<protein>
    <recommendedName>
        <fullName evidence="18">J domain-containing protein</fullName>
    </recommendedName>
</protein>
<evidence type="ECO:0000256" key="8">
    <source>
        <dbReference type="ARBA" id="ARBA00023186"/>
    </source>
</evidence>
<evidence type="ECO:0008006" key="18">
    <source>
        <dbReference type="Google" id="ProtNLM"/>
    </source>
</evidence>
<comment type="subcellular location">
    <subcellularLocation>
        <location evidence="1">Nucleus</location>
    </subcellularLocation>
</comment>
<evidence type="ECO:0000256" key="10">
    <source>
        <dbReference type="ARBA" id="ARBA00023242"/>
    </source>
</evidence>
<dbReference type="GO" id="GO:0044571">
    <property type="term" value="P:[2Fe-2S] cluster assembly"/>
    <property type="evidence" value="ECO:0007669"/>
    <property type="project" value="InterPro"/>
</dbReference>
<evidence type="ECO:0000256" key="3">
    <source>
        <dbReference type="ARBA" id="ARBA00010476"/>
    </source>
</evidence>
<keyword evidence="8" id="KW-0143">Chaperone</keyword>
<reference evidence="16" key="2">
    <citation type="submission" date="2022-06" db="UniProtKB">
        <authorList>
            <consortium name="EnsemblMetazoa"/>
        </authorList>
    </citation>
    <scope>IDENTIFICATION</scope>
</reference>